<name>A0ABV2DP33_9HYPH</name>
<proteinExistence type="predicted"/>
<dbReference type="Proteomes" id="UP001548832">
    <property type="component" value="Unassembled WGS sequence"/>
</dbReference>
<sequence length="303" mass="33447">MNLLRHFASLGVALTVAYLIISGGLGVWQQYNLGGKAYIEYQQQAEQHEREAANEIMQKCQTVAPVNPAFSDCLFEAIKSYQLQDRARQDLKAQQDMAYWSMLTVILSAVGLGVSILGLYALYRSLVHTRTAIKDTREIGEAEVRAYIGVDISSPTNLIIREITAGKPIEVEFGYKNNGASPANRVAYVAICEIREHPIKFSGPAIIVPAVGQLIAPNTMQSGVTAFGKAGTAEAVTPELLKEVMEGEKRIYLIFRAEYDDVFGRRHFSNGCFYLKFLSKVKAGGQSELVGKWHLAQTHNNAD</sequence>
<protein>
    <submittedName>
        <fullName evidence="2">Uncharacterized protein</fullName>
    </submittedName>
</protein>
<feature type="transmembrane region" description="Helical" evidence="1">
    <location>
        <begin position="7"/>
        <end position="28"/>
    </location>
</feature>
<feature type="transmembrane region" description="Helical" evidence="1">
    <location>
        <begin position="98"/>
        <end position="123"/>
    </location>
</feature>
<evidence type="ECO:0000313" key="3">
    <source>
        <dbReference type="Proteomes" id="UP001548832"/>
    </source>
</evidence>
<organism evidence="2 3">
    <name type="scientific">Mesorhizobium shangrilense</name>
    <dbReference type="NCBI Taxonomy" id="460060"/>
    <lineage>
        <taxon>Bacteria</taxon>
        <taxon>Pseudomonadati</taxon>
        <taxon>Pseudomonadota</taxon>
        <taxon>Alphaproteobacteria</taxon>
        <taxon>Hyphomicrobiales</taxon>
        <taxon>Phyllobacteriaceae</taxon>
        <taxon>Mesorhizobium</taxon>
    </lineage>
</organism>
<evidence type="ECO:0000313" key="2">
    <source>
        <dbReference type="EMBL" id="MET2831619.1"/>
    </source>
</evidence>
<dbReference type="EMBL" id="JBEWSZ010000005">
    <property type="protein sequence ID" value="MET2831619.1"/>
    <property type="molecule type" value="Genomic_DNA"/>
</dbReference>
<keyword evidence="1" id="KW-1133">Transmembrane helix</keyword>
<evidence type="ECO:0000256" key="1">
    <source>
        <dbReference type="SAM" id="Phobius"/>
    </source>
</evidence>
<comment type="caution">
    <text evidence="2">The sequence shown here is derived from an EMBL/GenBank/DDBJ whole genome shotgun (WGS) entry which is preliminary data.</text>
</comment>
<keyword evidence="1" id="KW-0472">Membrane</keyword>
<keyword evidence="1" id="KW-0812">Transmembrane</keyword>
<keyword evidence="3" id="KW-1185">Reference proteome</keyword>
<reference evidence="2 3" key="1">
    <citation type="submission" date="2024-06" db="EMBL/GenBank/DDBJ databases">
        <authorList>
            <person name="Kim D.-U."/>
        </authorList>
    </citation>
    <scope>NUCLEOTIDE SEQUENCE [LARGE SCALE GENOMIC DNA]</scope>
    <source>
        <strain evidence="2 3">KACC15460</strain>
    </source>
</reference>
<dbReference type="RefSeq" id="WP_354463740.1">
    <property type="nucleotide sequence ID" value="NZ_JBEWSZ010000005.1"/>
</dbReference>
<gene>
    <name evidence="2" type="ORF">ABVQ20_32205</name>
</gene>
<accession>A0ABV2DP33</accession>